<evidence type="ECO:0000256" key="1">
    <source>
        <dbReference type="SAM" id="MobiDB-lite"/>
    </source>
</evidence>
<reference evidence="2 3" key="1">
    <citation type="submission" date="2021-06" db="EMBL/GenBank/DDBJ databases">
        <title>Caerostris extrusa draft genome.</title>
        <authorList>
            <person name="Kono N."/>
            <person name="Arakawa K."/>
        </authorList>
    </citation>
    <scope>NUCLEOTIDE SEQUENCE [LARGE SCALE GENOMIC DNA]</scope>
</reference>
<comment type="caution">
    <text evidence="2">The sequence shown here is derived from an EMBL/GenBank/DDBJ whole genome shotgun (WGS) entry which is preliminary data.</text>
</comment>
<protein>
    <submittedName>
        <fullName evidence="2">Uncharacterized protein</fullName>
    </submittedName>
</protein>
<dbReference type="EMBL" id="BPLR01017510">
    <property type="protein sequence ID" value="GIY92181.1"/>
    <property type="molecule type" value="Genomic_DNA"/>
</dbReference>
<gene>
    <name evidence="2" type="ORF">CEXT_507771</name>
</gene>
<name>A0AAV4XA86_CAEEX</name>
<feature type="region of interest" description="Disordered" evidence="1">
    <location>
        <begin position="41"/>
        <end position="78"/>
    </location>
</feature>
<evidence type="ECO:0000313" key="2">
    <source>
        <dbReference type="EMBL" id="GIY92181.1"/>
    </source>
</evidence>
<keyword evidence="3" id="KW-1185">Reference proteome</keyword>
<dbReference type="AlphaFoldDB" id="A0AAV4XA86"/>
<sequence>MRNNTEEPYISILKKVGRCIGIDEVELAISVLLSLFSPGHPTHQKLPPSGTRAPVDKITKPTDLIPENSPPEGPEPINLRCKCWGPSEKEDLIKRPHPHPRNPPPPAGIIRMATPRISCCQELTGKGTFEDDVEGVLIEARWLVERGVASFGRGGREWFSGD</sequence>
<organism evidence="2 3">
    <name type="scientific">Caerostris extrusa</name>
    <name type="common">Bark spider</name>
    <name type="synonym">Caerostris bankana</name>
    <dbReference type="NCBI Taxonomy" id="172846"/>
    <lineage>
        <taxon>Eukaryota</taxon>
        <taxon>Metazoa</taxon>
        <taxon>Ecdysozoa</taxon>
        <taxon>Arthropoda</taxon>
        <taxon>Chelicerata</taxon>
        <taxon>Arachnida</taxon>
        <taxon>Araneae</taxon>
        <taxon>Araneomorphae</taxon>
        <taxon>Entelegynae</taxon>
        <taxon>Araneoidea</taxon>
        <taxon>Araneidae</taxon>
        <taxon>Caerostris</taxon>
    </lineage>
</organism>
<accession>A0AAV4XA86</accession>
<evidence type="ECO:0000313" key="3">
    <source>
        <dbReference type="Proteomes" id="UP001054945"/>
    </source>
</evidence>
<proteinExistence type="predicted"/>
<dbReference type="Proteomes" id="UP001054945">
    <property type="component" value="Unassembled WGS sequence"/>
</dbReference>